<dbReference type="EMBL" id="CM039426">
    <property type="protein sequence ID" value="KAI4356216.1"/>
    <property type="molecule type" value="Genomic_DNA"/>
</dbReference>
<name>A0ACB9Q5X2_BAUVA</name>
<evidence type="ECO:0000313" key="2">
    <source>
        <dbReference type="Proteomes" id="UP000828941"/>
    </source>
</evidence>
<evidence type="ECO:0000313" key="1">
    <source>
        <dbReference type="EMBL" id="KAI4356216.1"/>
    </source>
</evidence>
<dbReference type="Proteomes" id="UP000828941">
    <property type="component" value="Chromosome 1"/>
</dbReference>
<organism evidence="1 2">
    <name type="scientific">Bauhinia variegata</name>
    <name type="common">Purple orchid tree</name>
    <name type="synonym">Phanera variegata</name>
    <dbReference type="NCBI Taxonomy" id="167791"/>
    <lineage>
        <taxon>Eukaryota</taxon>
        <taxon>Viridiplantae</taxon>
        <taxon>Streptophyta</taxon>
        <taxon>Embryophyta</taxon>
        <taxon>Tracheophyta</taxon>
        <taxon>Spermatophyta</taxon>
        <taxon>Magnoliopsida</taxon>
        <taxon>eudicotyledons</taxon>
        <taxon>Gunneridae</taxon>
        <taxon>Pentapetalae</taxon>
        <taxon>rosids</taxon>
        <taxon>fabids</taxon>
        <taxon>Fabales</taxon>
        <taxon>Fabaceae</taxon>
        <taxon>Cercidoideae</taxon>
        <taxon>Cercideae</taxon>
        <taxon>Bauhiniinae</taxon>
        <taxon>Bauhinia</taxon>
    </lineage>
</organism>
<accession>A0ACB9Q5X2</accession>
<sequence length="1333" mass="150733">MSGGGGAGGENLEFTPTWVVAAVCTVIVAISLAAERFLHYGGIFLRKNNQKPLYEALQKIKEELMLLGFISLLLTVCQDSITKICVQPSVIRHMLPCNRGEKEHKETKTPTLHLQSFFSFPAISGKARRLLAEATEEESEAVSTAHYCARKHKVPLLSVEALHHLHIFIFVLAIVHVAFCVLTVVFGGLKIQKWKRWEDSIAKENYEPEVHQPKVTHVQQHAFIKKRFLGFDRDSGLQGWLHSFFKQFYGSVTQLDYQTLRLGFIMTHCRGNRKLNFHKYMVRALEDDFKQVVGISWYLWSFVILFLLVNISGWHTYFWMAFIPFFLLLAVGTKLEHVIIQLAHEVAEKHAAVEGELVVQPSDDHFWFRKPQFVLFLIHFTLFQNSFEIAFFFWIWVTYGFDSCIMGQIGYIIPRLVIGVFVQVLCSYSTLPLYAIVTQMGTHFKKAIFDEHVQAGLVGWAKKVKEKKKQKGESGQGGSHDASTVGIQLGSILSRASGQEQTPPAPSAEGSEHRLSSWVNDPKSDCCGWNRVECDPSSKHVVKLYLQRLFFIPPVLQGNNPSKEVSIDLSLFKNFKELRSLNLSDGQSQRLIHTEVLGNLSNLEVLILRKNSLYEPIQGFCELKKIRVLDLSYNSFHGPFPRCFGNLTSLQALDLSKNFLSGDIPTSAIARLNSLEYLSLLFNYFEGSFPLSLLANSSQLKVLALEMAADSEYKFQVETEVQGVPWVPSFQLEVLNMPNCKLNAPQGTLPSFLSYQHDLQYLDLSNNKLVGVFPNWLLVNNSNLRSLILHHNMFTGPFELPTNVDQNPHPLYDLQISNNKMAGELPKHIGCILPNLIYLNVSGNGFDGSIPNSLGNMSNLYALDLSRNNFSGEVPDSLWTSCASLGYLKLSHNSLWGQLFPSPLNMSQLVLLHLDNNYFNGTLQHGILKLPHLEVLDISNNKLWGTIPNFISEFSSLQVICLSENNFTGALPRELCKLDLQCIHLSYNKFSGSIPSCYVNLENLSKLYLQSNNLVGSIPQLWKTRNSLATLDLRDNNLSGSIPHWFYIRLPFLRALLLGGNHFQGHLPEELCQLKHISFLDLSRNHFTGNLPSCFNNVSFGAWTVRYIQSDFSLIPSDSSYHYPHLDLDLLFEQSWYYIPTEAGGVIEFRTKASLLSYSGDIQRYMSGIDLSCNQLTGKISYTIGYLDDLRALNLSHNHFSRSIPKSFHKLEKIESLDLSNNNLIGQIPFQLQDLNSLAVFNVSYNNLSGTVPNKGQFGTFGESSYIGNPYLFLNNSNRGTTILPPSNPTSDADDDESVIDFTSFYWSFVASYIIMLLMFAAILCINPRWRRA</sequence>
<proteinExistence type="predicted"/>
<gene>
    <name evidence="1" type="ORF">L6164_000255</name>
</gene>
<comment type="caution">
    <text evidence="1">The sequence shown here is derived from an EMBL/GenBank/DDBJ whole genome shotgun (WGS) entry which is preliminary data.</text>
</comment>
<protein>
    <submittedName>
        <fullName evidence="1">Uncharacterized protein</fullName>
    </submittedName>
</protein>
<reference evidence="1 2" key="1">
    <citation type="journal article" date="2022" name="DNA Res.">
        <title>Chromosomal-level genome assembly of the orchid tree Bauhinia variegata (Leguminosae; Cercidoideae) supports the allotetraploid origin hypothesis of Bauhinia.</title>
        <authorList>
            <person name="Zhong Y."/>
            <person name="Chen Y."/>
            <person name="Zheng D."/>
            <person name="Pang J."/>
            <person name="Liu Y."/>
            <person name="Luo S."/>
            <person name="Meng S."/>
            <person name="Qian L."/>
            <person name="Wei D."/>
            <person name="Dai S."/>
            <person name="Zhou R."/>
        </authorList>
    </citation>
    <scope>NUCLEOTIDE SEQUENCE [LARGE SCALE GENOMIC DNA]</scope>
    <source>
        <strain evidence="1">BV-YZ2020</strain>
    </source>
</reference>
<keyword evidence="2" id="KW-1185">Reference proteome</keyword>